<gene>
    <name evidence="4" type="ORF">GWK48_06935</name>
</gene>
<dbReference type="InterPro" id="IPR011032">
    <property type="entry name" value="GroES-like_sf"/>
</dbReference>
<keyword evidence="1" id="KW-0521">NADP</keyword>
<dbReference type="GO" id="GO:0016651">
    <property type="term" value="F:oxidoreductase activity, acting on NAD(P)H"/>
    <property type="evidence" value="ECO:0007669"/>
    <property type="project" value="TreeGrafter"/>
</dbReference>
<dbReference type="SMART" id="SM00829">
    <property type="entry name" value="PKS_ER"/>
    <property type="match status" value="1"/>
</dbReference>
<evidence type="ECO:0000259" key="3">
    <source>
        <dbReference type="SMART" id="SM00829"/>
    </source>
</evidence>
<reference evidence="4 5" key="1">
    <citation type="submission" date="2020-02" db="EMBL/GenBank/DDBJ databases">
        <title>Comparative genome analysis reveals the metabolism and evolution of the thermophilic archaeal genus Metallosphaera.</title>
        <authorList>
            <person name="Jiang C."/>
        </authorList>
    </citation>
    <scope>NUCLEOTIDE SEQUENCE [LARGE SCALE GENOMIC DNA]</scope>
    <source>
        <strain evidence="4 5">Ric-A</strain>
    </source>
</reference>
<dbReference type="Pfam" id="PF00107">
    <property type="entry name" value="ADH_zinc_N"/>
    <property type="match status" value="1"/>
</dbReference>
<dbReference type="KEGG" id="mten:GWK48_06935"/>
<sequence length="329" mass="35576">MKALVFEKSGLESLELREVPNPSVGDTDVRIAVKMASVNPVDIMSVESLKVYPIPHIPGSEFFGVVEEVGKKVSHVSPGDRVAVYTRLFDGTCRSCLRGDQTYCKAGKRIGVESQGGYAEEIVVPGTNVVRSDLPDEILASLPIAMLTPYHALKSAGVSSSDVVVVVGASGNTGMFAVQLGKLLGATVIAISAKPWVKELGADYVLDYQEAEEAVREITFGDMASVVVNSLGGKYWDLSLRLLGNHGRLVTFGSLTGGNVNLNINDIYLKHASIIGTNRGSMGDLMELLKIAGKLQVRTWKVFPLEQGRFAMEQFKSSDRKGRIFIRIN</sequence>
<dbReference type="RefSeq" id="WP_174630848.1">
    <property type="nucleotide sequence ID" value="NZ_CP049074.1"/>
</dbReference>
<accession>A0A6N0NTF6</accession>
<name>A0A6N0NTF6_9CREN</name>
<evidence type="ECO:0000256" key="2">
    <source>
        <dbReference type="ARBA" id="ARBA00023002"/>
    </source>
</evidence>
<keyword evidence="5" id="KW-1185">Reference proteome</keyword>
<evidence type="ECO:0000256" key="1">
    <source>
        <dbReference type="ARBA" id="ARBA00022857"/>
    </source>
</evidence>
<protein>
    <submittedName>
        <fullName evidence="4">Alcohol dehydrogenase catalytic domain-containing protein</fullName>
    </submittedName>
</protein>
<evidence type="ECO:0000313" key="4">
    <source>
        <dbReference type="EMBL" id="QKR00144.1"/>
    </source>
</evidence>
<feature type="domain" description="Enoyl reductase (ER)" evidence="3">
    <location>
        <begin position="9"/>
        <end position="326"/>
    </location>
</feature>
<organism evidence="4 5">
    <name type="scientific">Metallosphaera tengchongensis</name>
    <dbReference type="NCBI Taxonomy" id="1532350"/>
    <lineage>
        <taxon>Archaea</taxon>
        <taxon>Thermoproteota</taxon>
        <taxon>Thermoprotei</taxon>
        <taxon>Sulfolobales</taxon>
        <taxon>Sulfolobaceae</taxon>
        <taxon>Metallosphaera</taxon>
    </lineage>
</organism>
<dbReference type="SUPFAM" id="SSF50129">
    <property type="entry name" value="GroES-like"/>
    <property type="match status" value="1"/>
</dbReference>
<dbReference type="AlphaFoldDB" id="A0A6N0NTF6"/>
<dbReference type="GeneID" id="55641671"/>
<dbReference type="EMBL" id="CP049074">
    <property type="protein sequence ID" value="QKR00144.1"/>
    <property type="molecule type" value="Genomic_DNA"/>
</dbReference>
<dbReference type="Pfam" id="PF08240">
    <property type="entry name" value="ADH_N"/>
    <property type="match status" value="1"/>
</dbReference>
<dbReference type="PANTHER" id="PTHR48106">
    <property type="entry name" value="QUINONE OXIDOREDUCTASE PIG3-RELATED"/>
    <property type="match status" value="1"/>
</dbReference>
<evidence type="ECO:0000313" key="5">
    <source>
        <dbReference type="Proteomes" id="UP000509301"/>
    </source>
</evidence>
<dbReference type="SUPFAM" id="SSF51735">
    <property type="entry name" value="NAD(P)-binding Rossmann-fold domains"/>
    <property type="match status" value="1"/>
</dbReference>
<dbReference type="GO" id="GO:0070402">
    <property type="term" value="F:NADPH binding"/>
    <property type="evidence" value="ECO:0007669"/>
    <property type="project" value="TreeGrafter"/>
</dbReference>
<dbReference type="Proteomes" id="UP000509301">
    <property type="component" value="Chromosome"/>
</dbReference>
<dbReference type="InterPro" id="IPR036291">
    <property type="entry name" value="NAD(P)-bd_dom_sf"/>
</dbReference>
<dbReference type="InterPro" id="IPR013154">
    <property type="entry name" value="ADH-like_N"/>
</dbReference>
<proteinExistence type="predicted"/>
<dbReference type="OrthoDB" id="8709at2157"/>
<dbReference type="InterPro" id="IPR013149">
    <property type="entry name" value="ADH-like_C"/>
</dbReference>
<dbReference type="InterPro" id="IPR020843">
    <property type="entry name" value="ER"/>
</dbReference>
<keyword evidence="2" id="KW-0560">Oxidoreductase</keyword>
<dbReference type="Gene3D" id="3.90.180.10">
    <property type="entry name" value="Medium-chain alcohol dehydrogenases, catalytic domain"/>
    <property type="match status" value="1"/>
</dbReference>